<dbReference type="GO" id="GO:0031902">
    <property type="term" value="C:late endosome membrane"/>
    <property type="evidence" value="ECO:0007669"/>
    <property type="project" value="TreeGrafter"/>
</dbReference>
<dbReference type="GO" id="GO:0051898">
    <property type="term" value="P:negative regulation of phosphatidylinositol 3-kinase/protein kinase B signal transduction"/>
    <property type="evidence" value="ECO:0007669"/>
    <property type="project" value="InterPro"/>
</dbReference>
<evidence type="ECO:0000259" key="5">
    <source>
        <dbReference type="Pfam" id="PF23138"/>
    </source>
</evidence>
<dbReference type="EMBL" id="CAJNOT010000658">
    <property type="protein sequence ID" value="CAF1047920.1"/>
    <property type="molecule type" value="Genomic_DNA"/>
</dbReference>
<dbReference type="Proteomes" id="UP000663864">
    <property type="component" value="Unassembled WGS sequence"/>
</dbReference>
<name>A0A814K829_9BILA</name>
<evidence type="ECO:0000256" key="3">
    <source>
        <dbReference type="ARBA" id="ARBA00006128"/>
    </source>
</evidence>
<evidence type="ECO:0000313" key="6">
    <source>
        <dbReference type="EMBL" id="CAF1047920.1"/>
    </source>
</evidence>
<dbReference type="EMBL" id="CAJOBD010001613">
    <property type="protein sequence ID" value="CAF3817007.1"/>
    <property type="molecule type" value="Genomic_DNA"/>
</dbReference>
<dbReference type="PANTHER" id="PTHR13083:SF3">
    <property type="entry name" value="WD REPEAT-CONTAINING PROTEIN 91"/>
    <property type="match status" value="1"/>
</dbReference>
<gene>
    <name evidence="7" type="ORF">JBS370_LOCUS16218</name>
    <name evidence="6" type="ORF">ZHD862_LOCUS14899</name>
</gene>
<dbReference type="InterPro" id="IPR056327">
    <property type="entry name" value="ARMC9_CTLH-like_dom"/>
</dbReference>
<organism evidence="6 8">
    <name type="scientific">Rotaria sordida</name>
    <dbReference type="NCBI Taxonomy" id="392033"/>
    <lineage>
        <taxon>Eukaryota</taxon>
        <taxon>Metazoa</taxon>
        <taxon>Spiralia</taxon>
        <taxon>Gnathifera</taxon>
        <taxon>Rotifera</taxon>
        <taxon>Eurotatoria</taxon>
        <taxon>Bdelloidea</taxon>
        <taxon>Philodinida</taxon>
        <taxon>Philodinidae</taxon>
        <taxon>Rotaria</taxon>
    </lineage>
</organism>
<accession>A0A814K829</accession>
<proteinExistence type="inferred from homology"/>
<dbReference type="GO" id="GO:0031901">
    <property type="term" value="C:early endosome membrane"/>
    <property type="evidence" value="ECO:0007669"/>
    <property type="project" value="TreeGrafter"/>
</dbReference>
<comment type="caution">
    <text evidence="6">The sequence shown here is derived from an EMBL/GenBank/DDBJ whole genome shotgun (WGS) entry which is preliminary data.</text>
</comment>
<keyword evidence="4" id="KW-0967">Endosome</keyword>
<reference evidence="6" key="1">
    <citation type="submission" date="2021-02" db="EMBL/GenBank/DDBJ databases">
        <authorList>
            <person name="Nowell W R."/>
        </authorList>
    </citation>
    <scope>NUCLEOTIDE SEQUENCE</scope>
</reference>
<dbReference type="GO" id="GO:0045022">
    <property type="term" value="P:early endosome to late endosome transport"/>
    <property type="evidence" value="ECO:0007669"/>
    <property type="project" value="InterPro"/>
</dbReference>
<sequence length="312" mass="36700">MTTSFTFINDIIRDYFQYRNLTSTSRIFDNELLKIPFGQYRADRIIERLTVYIHQFDINNLIDYWTQIEQHLLSTLTIDSQQLINIFTKIRINLYRCYLIHAIKSSKIDKINEFFERLTKFLQQTNEWTKEWFTLPFIKNPEENSIFQIYFSKQWNELFWISLQNFLSLALYNTTRPKICSIEEDKSQSFGNLISLQSTTTKPLILSTMNVNPLKTQSTRIFNDEQLSSTEQSNLTIISKLRNKLLPSIKQNQTTASRCQSRSLLTGSKSFFIEPLQESTIENPIPLLKDDLTTLQRSPSSSLTRSRSSTFT</sequence>
<evidence type="ECO:0000313" key="8">
    <source>
        <dbReference type="Proteomes" id="UP000663864"/>
    </source>
</evidence>
<comment type="similarity">
    <text evidence="3">Belongs to the WD repeat WDR91 family.</text>
</comment>
<evidence type="ECO:0000256" key="2">
    <source>
        <dbReference type="ARBA" id="ARBA00004603"/>
    </source>
</evidence>
<comment type="subcellular location">
    <subcellularLocation>
        <location evidence="1">Early endosome</location>
    </subcellularLocation>
    <subcellularLocation>
        <location evidence="2">Late endosome</location>
    </subcellularLocation>
</comment>
<evidence type="ECO:0000256" key="1">
    <source>
        <dbReference type="ARBA" id="ARBA00004412"/>
    </source>
</evidence>
<dbReference type="AlphaFoldDB" id="A0A814K829"/>
<dbReference type="InterPro" id="IPR039724">
    <property type="entry name" value="WDR91"/>
</dbReference>
<dbReference type="GO" id="GO:0141039">
    <property type="term" value="F:phosphatidylinositol 3-kinase inhibitor activity"/>
    <property type="evidence" value="ECO:0007669"/>
    <property type="project" value="InterPro"/>
</dbReference>
<evidence type="ECO:0000313" key="7">
    <source>
        <dbReference type="EMBL" id="CAF3817007.1"/>
    </source>
</evidence>
<dbReference type="PANTHER" id="PTHR13083">
    <property type="entry name" value="WD REPEAT-CONTAINING PROTEIN 91"/>
    <property type="match status" value="1"/>
</dbReference>
<dbReference type="Proteomes" id="UP000663836">
    <property type="component" value="Unassembled WGS sequence"/>
</dbReference>
<feature type="domain" description="ARMC9 CTLH-like" evidence="5">
    <location>
        <begin position="52"/>
        <end position="170"/>
    </location>
</feature>
<dbReference type="Pfam" id="PF23138">
    <property type="entry name" value="CTLH_Armc9"/>
    <property type="match status" value="1"/>
</dbReference>
<evidence type="ECO:0000256" key="4">
    <source>
        <dbReference type="ARBA" id="ARBA00022753"/>
    </source>
</evidence>
<protein>
    <recommendedName>
        <fullName evidence="5">ARMC9 CTLH-like domain-containing protein</fullName>
    </recommendedName>
</protein>